<dbReference type="RefSeq" id="WP_126463777.1">
    <property type="nucleotide sequence ID" value="NZ_AP018721.1"/>
</dbReference>
<feature type="coiled-coil region" evidence="1">
    <location>
        <begin position="5"/>
        <end position="60"/>
    </location>
</feature>
<keyword evidence="1" id="KW-0175">Coiled coil</keyword>
<proteinExistence type="predicted"/>
<evidence type="ECO:0000313" key="2">
    <source>
        <dbReference type="EMBL" id="TCS72214.1"/>
    </source>
</evidence>
<name>A0A4R3JYY9_9PROT</name>
<sequence length="64" mass="7533">MLEQFDSLETKLSQLIARYQAAREENLRLRQQVLAMENANKQLTERLAEARARVESLFNQLPEE</sequence>
<dbReference type="Proteomes" id="UP000295135">
    <property type="component" value="Unassembled WGS sequence"/>
</dbReference>
<evidence type="ECO:0000256" key="1">
    <source>
        <dbReference type="SAM" id="Coils"/>
    </source>
</evidence>
<protein>
    <recommendedName>
        <fullName evidence="4">Cell division protein ZapB</fullName>
    </recommendedName>
</protein>
<evidence type="ECO:0008006" key="4">
    <source>
        <dbReference type="Google" id="ProtNLM"/>
    </source>
</evidence>
<comment type="caution">
    <text evidence="2">The sequence shown here is derived from an EMBL/GenBank/DDBJ whole genome shotgun (WGS) entry which is preliminary data.</text>
</comment>
<organism evidence="2 3">
    <name type="scientific">Sulfuritortus calidifontis</name>
    <dbReference type="NCBI Taxonomy" id="1914471"/>
    <lineage>
        <taxon>Bacteria</taxon>
        <taxon>Pseudomonadati</taxon>
        <taxon>Pseudomonadota</taxon>
        <taxon>Betaproteobacteria</taxon>
        <taxon>Nitrosomonadales</taxon>
        <taxon>Thiobacillaceae</taxon>
        <taxon>Sulfuritortus</taxon>
    </lineage>
</organism>
<evidence type="ECO:0000313" key="3">
    <source>
        <dbReference type="Proteomes" id="UP000295135"/>
    </source>
</evidence>
<dbReference type="AlphaFoldDB" id="A0A4R3JYY9"/>
<dbReference type="OrthoDB" id="9181920at2"/>
<keyword evidence="3" id="KW-1185">Reference proteome</keyword>
<accession>A0A4R3JYY9</accession>
<gene>
    <name evidence="2" type="ORF">EDC61_106129</name>
</gene>
<dbReference type="EMBL" id="SLZY01000006">
    <property type="protein sequence ID" value="TCS72214.1"/>
    <property type="molecule type" value="Genomic_DNA"/>
</dbReference>
<reference evidence="2 3" key="1">
    <citation type="submission" date="2019-03" db="EMBL/GenBank/DDBJ databases">
        <title>Genomic Encyclopedia of Type Strains, Phase IV (KMG-IV): sequencing the most valuable type-strain genomes for metagenomic binning, comparative biology and taxonomic classification.</title>
        <authorList>
            <person name="Goeker M."/>
        </authorList>
    </citation>
    <scope>NUCLEOTIDE SEQUENCE [LARGE SCALE GENOMIC DNA]</scope>
    <source>
        <strain evidence="2 3">DSM 103923</strain>
    </source>
</reference>